<dbReference type="EMBL" id="JBHMDO010000023">
    <property type="protein sequence ID" value="MFB9327069.1"/>
    <property type="molecule type" value="Genomic_DNA"/>
</dbReference>
<protein>
    <recommendedName>
        <fullName evidence="4">Bacteriocin</fullName>
    </recommendedName>
</protein>
<dbReference type="RefSeq" id="WP_377494999.1">
    <property type="nucleotide sequence ID" value="NZ_JBHMDO010000023.1"/>
</dbReference>
<proteinExistence type="predicted"/>
<feature type="region of interest" description="Disordered" evidence="1">
    <location>
        <begin position="26"/>
        <end position="55"/>
    </location>
</feature>
<gene>
    <name evidence="2" type="ORF">ACFFSY_14160</name>
</gene>
<evidence type="ECO:0000313" key="2">
    <source>
        <dbReference type="EMBL" id="MFB9327069.1"/>
    </source>
</evidence>
<comment type="caution">
    <text evidence="2">The sequence shown here is derived from an EMBL/GenBank/DDBJ whole genome shotgun (WGS) entry which is preliminary data.</text>
</comment>
<accession>A0ABV5KPB9</accession>
<name>A0ABV5KPB9_9BACL</name>
<evidence type="ECO:0000256" key="1">
    <source>
        <dbReference type="SAM" id="MobiDB-lite"/>
    </source>
</evidence>
<dbReference type="Proteomes" id="UP001589747">
    <property type="component" value="Unassembled WGS sequence"/>
</dbReference>
<organism evidence="2 3">
    <name type="scientific">Paenibacillus aurantiacus</name>
    <dbReference type="NCBI Taxonomy" id="1936118"/>
    <lineage>
        <taxon>Bacteria</taxon>
        <taxon>Bacillati</taxon>
        <taxon>Bacillota</taxon>
        <taxon>Bacilli</taxon>
        <taxon>Bacillales</taxon>
        <taxon>Paenibacillaceae</taxon>
        <taxon>Paenibacillus</taxon>
    </lineage>
</organism>
<feature type="region of interest" description="Disordered" evidence="1">
    <location>
        <begin position="1"/>
        <end position="20"/>
    </location>
</feature>
<keyword evidence="3" id="KW-1185">Reference proteome</keyword>
<sequence>MPDNQKPEEQQPNTTEIEDITQELSEEEMEDVQGGLTVKKVSDYSKSRAGRGRGA</sequence>
<evidence type="ECO:0000313" key="3">
    <source>
        <dbReference type="Proteomes" id="UP001589747"/>
    </source>
</evidence>
<reference evidence="2 3" key="1">
    <citation type="submission" date="2024-09" db="EMBL/GenBank/DDBJ databases">
        <authorList>
            <person name="Sun Q."/>
            <person name="Mori K."/>
        </authorList>
    </citation>
    <scope>NUCLEOTIDE SEQUENCE [LARGE SCALE GENOMIC DNA]</scope>
    <source>
        <strain evidence="2 3">TISTR 2452</strain>
    </source>
</reference>
<evidence type="ECO:0008006" key="4">
    <source>
        <dbReference type="Google" id="ProtNLM"/>
    </source>
</evidence>